<dbReference type="Pfam" id="PF01827">
    <property type="entry name" value="FTH"/>
    <property type="match status" value="1"/>
</dbReference>
<dbReference type="SMART" id="SM00256">
    <property type="entry name" value="FBOX"/>
    <property type="match status" value="1"/>
</dbReference>
<evidence type="ECO:0000259" key="1">
    <source>
        <dbReference type="PROSITE" id="PS50181"/>
    </source>
</evidence>
<evidence type="ECO:0000313" key="2">
    <source>
        <dbReference type="EMBL" id="KAF1754864.1"/>
    </source>
</evidence>
<dbReference type="KEGG" id="crq:GCK72_021429"/>
<dbReference type="CTD" id="78777232"/>
<dbReference type="InterPro" id="IPR001810">
    <property type="entry name" value="F-box_dom"/>
</dbReference>
<evidence type="ECO:0000313" key="3">
    <source>
        <dbReference type="Proteomes" id="UP000483820"/>
    </source>
</evidence>
<dbReference type="AlphaFoldDB" id="A0A6A5GJF5"/>
<dbReference type="GeneID" id="78777232"/>
<dbReference type="Proteomes" id="UP000483820">
    <property type="component" value="Chromosome V"/>
</dbReference>
<feature type="domain" description="F-box" evidence="1">
    <location>
        <begin position="20"/>
        <end position="69"/>
    </location>
</feature>
<protein>
    <recommendedName>
        <fullName evidence="1">F-box domain-containing protein</fullName>
    </recommendedName>
</protein>
<comment type="caution">
    <text evidence="2">The sequence shown here is derived from an EMBL/GenBank/DDBJ whole genome shotgun (WGS) entry which is preliminary data.</text>
</comment>
<organism evidence="2 3">
    <name type="scientific">Caenorhabditis remanei</name>
    <name type="common">Caenorhabditis vulgaris</name>
    <dbReference type="NCBI Taxonomy" id="31234"/>
    <lineage>
        <taxon>Eukaryota</taxon>
        <taxon>Metazoa</taxon>
        <taxon>Ecdysozoa</taxon>
        <taxon>Nematoda</taxon>
        <taxon>Chromadorea</taxon>
        <taxon>Rhabditida</taxon>
        <taxon>Rhabditina</taxon>
        <taxon>Rhabditomorpha</taxon>
        <taxon>Rhabditoidea</taxon>
        <taxon>Rhabditidae</taxon>
        <taxon>Peloderinae</taxon>
        <taxon>Caenorhabditis</taxon>
    </lineage>
</organism>
<proteinExistence type="predicted"/>
<dbReference type="InterPro" id="IPR040161">
    <property type="entry name" value="FB224"/>
</dbReference>
<accession>A0A6A5GJF5</accession>
<name>A0A6A5GJF5_CAERE</name>
<dbReference type="InterPro" id="IPR002900">
    <property type="entry name" value="DUF38/FTH_CAE_spp"/>
</dbReference>
<dbReference type="PROSITE" id="PS50181">
    <property type="entry name" value="FBOX"/>
    <property type="match status" value="1"/>
</dbReference>
<dbReference type="RefSeq" id="XP_053583170.1">
    <property type="nucleotide sequence ID" value="XM_053734257.1"/>
</dbReference>
<reference evidence="2 3" key="1">
    <citation type="submission" date="2019-12" db="EMBL/GenBank/DDBJ databases">
        <title>Chromosome-level assembly of the Caenorhabditis remanei genome.</title>
        <authorList>
            <person name="Teterina A.A."/>
            <person name="Willis J.H."/>
            <person name="Phillips P.C."/>
        </authorList>
    </citation>
    <scope>NUCLEOTIDE SEQUENCE [LARGE SCALE GENOMIC DNA]</scope>
    <source>
        <strain evidence="2 3">PX506</strain>
        <tissue evidence="2">Whole organism</tissue>
    </source>
</reference>
<dbReference type="PANTHER" id="PTHR23015">
    <property type="entry name" value="UNCHARACTERIZED C.ELEGANS PROTEIN"/>
    <property type="match status" value="1"/>
</dbReference>
<dbReference type="PANTHER" id="PTHR23015:SF4">
    <property type="entry name" value="DUF38 DOMAIN-CONTAINING PROTEIN-RELATED"/>
    <property type="match status" value="1"/>
</dbReference>
<dbReference type="GO" id="GO:0045087">
    <property type="term" value="P:innate immune response"/>
    <property type="evidence" value="ECO:0007669"/>
    <property type="project" value="TreeGrafter"/>
</dbReference>
<dbReference type="EMBL" id="WUAV01000005">
    <property type="protein sequence ID" value="KAF1754864.1"/>
    <property type="molecule type" value="Genomic_DNA"/>
</dbReference>
<gene>
    <name evidence="2" type="ORF">GCK72_021429</name>
</gene>
<dbReference type="Pfam" id="PF00646">
    <property type="entry name" value="F-box"/>
    <property type="match status" value="1"/>
</dbReference>
<sequence>MSLFNFFSCWIPSWLRKEEHAFLLDMPDVVTNEILKKLDFATIRKLQKVCHAFRDYIDCVKPDSHLKSIDLEVVEELIFVSFSTPSQSNLEIQISFEDVVDFLWAALKYQKSLLDELRFVSFVGYAVELKNAETFIKLFDRLMKVLKSRDRLLQVGALPISVHGQDQLTELLSHVDLKVLKSLEVFRLLEIEELSDNGDDNSEFVLDLDILKECENLENLHVKGFSISSPFRMITHIPILTVNMQTIYCEDLLLLKHTMENLNINAFSEIKYGQFPDKARFLEDIGLVDDNSKLVHVFPSKLTLTYYPASKFESFEECATRSVTISIV</sequence>